<dbReference type="GO" id="GO:0046872">
    <property type="term" value="F:metal ion binding"/>
    <property type="evidence" value="ECO:0007669"/>
    <property type="project" value="UniProtKB-KW"/>
</dbReference>
<gene>
    <name evidence="8" type="ORF">A8806_12012</name>
</gene>
<evidence type="ECO:0000313" key="8">
    <source>
        <dbReference type="EMBL" id="PWJ21443.1"/>
    </source>
</evidence>
<dbReference type="InterPro" id="IPR032466">
    <property type="entry name" value="Metal_Hydrolase"/>
</dbReference>
<dbReference type="NCBIfam" id="TIGR01430">
    <property type="entry name" value="aden_deam"/>
    <property type="match status" value="1"/>
</dbReference>
<keyword evidence="9" id="KW-1185">Reference proteome</keyword>
<name>A0A2Y9BN25_9FIRM</name>
<dbReference type="EC" id="3.5.4.4" evidence="3"/>
<reference evidence="8 9" key="1">
    <citation type="submission" date="2018-05" db="EMBL/GenBank/DDBJ databases">
        <title>The Hungate 1000. A catalogue of reference genomes from the rumen microbiome.</title>
        <authorList>
            <person name="Kelly W."/>
        </authorList>
    </citation>
    <scope>NUCLEOTIDE SEQUENCE [LARGE SCALE GENOMIC DNA]</scope>
    <source>
        <strain evidence="8 9">NLAE-zl-C242</strain>
    </source>
</reference>
<dbReference type="PANTHER" id="PTHR11409">
    <property type="entry name" value="ADENOSINE DEAMINASE"/>
    <property type="match status" value="1"/>
</dbReference>
<keyword evidence="6" id="KW-0862">Zinc</keyword>
<sequence length="336" mass="37580">MWLDRLPKVELHCHLDGSIPLEVLKDLCVMGHITVPGDEKQFRRLAEAGDNCESLTEYLKAFELPLSCLKTEESFFRASYAVAAQAAMENVKYMEIRFAPLLSETSALAAESVIEASIAGLQKACKEKGIYTSLILCGMRHFSVSDNYRTLDLGKQYLNKGVCGIDLAGDESAYQNELFLDYFKKAENSGIPLTVHSGECSRIQNIELAVEYGARRIGHGIAMRGNDALQELIRNKEIGVELCPNSNIQTGAVASAEEYPFREFLDHGVKISINTDNRTVTNTTMKKELQFLDTHFGLSVEEAKRLMIQAMETSFAEKGMKESVIKEVWQWKEESA</sequence>
<dbReference type="Proteomes" id="UP000245845">
    <property type="component" value="Unassembled WGS sequence"/>
</dbReference>
<dbReference type="Gene3D" id="3.20.20.140">
    <property type="entry name" value="Metal-dependent hydrolases"/>
    <property type="match status" value="1"/>
</dbReference>
<dbReference type="SUPFAM" id="SSF51556">
    <property type="entry name" value="Metallo-dependent hydrolases"/>
    <property type="match status" value="1"/>
</dbReference>
<evidence type="ECO:0000259" key="7">
    <source>
        <dbReference type="Pfam" id="PF00962"/>
    </source>
</evidence>
<comment type="similarity">
    <text evidence="2">Belongs to the metallo-dependent hydrolases superfamily. Adenosine and AMP deaminases family.</text>
</comment>
<accession>A0A2Y9BN25</accession>
<comment type="cofactor">
    <cofactor evidence="1">
        <name>Zn(2+)</name>
        <dbReference type="ChEBI" id="CHEBI:29105"/>
    </cofactor>
</comment>
<dbReference type="PANTHER" id="PTHR11409:SF43">
    <property type="entry name" value="ADENOSINE DEAMINASE"/>
    <property type="match status" value="1"/>
</dbReference>
<dbReference type="GO" id="GO:0006154">
    <property type="term" value="P:adenosine catabolic process"/>
    <property type="evidence" value="ECO:0007669"/>
    <property type="project" value="TreeGrafter"/>
</dbReference>
<keyword evidence="4" id="KW-0479">Metal-binding</keyword>
<dbReference type="GO" id="GO:0046103">
    <property type="term" value="P:inosine biosynthetic process"/>
    <property type="evidence" value="ECO:0007669"/>
    <property type="project" value="TreeGrafter"/>
</dbReference>
<dbReference type="Pfam" id="PF00962">
    <property type="entry name" value="A_deaminase"/>
    <property type="match status" value="1"/>
</dbReference>
<dbReference type="OrthoDB" id="9779574at2"/>
<dbReference type="InterPro" id="IPR006330">
    <property type="entry name" value="Ado/ade_deaminase"/>
</dbReference>
<evidence type="ECO:0000313" key="9">
    <source>
        <dbReference type="Proteomes" id="UP000245845"/>
    </source>
</evidence>
<keyword evidence="5" id="KW-0378">Hydrolase</keyword>
<evidence type="ECO:0000256" key="5">
    <source>
        <dbReference type="ARBA" id="ARBA00022801"/>
    </source>
</evidence>
<evidence type="ECO:0000256" key="6">
    <source>
        <dbReference type="ARBA" id="ARBA00022833"/>
    </source>
</evidence>
<organism evidence="8 9">
    <name type="scientific">Faecalicatena orotica</name>
    <dbReference type="NCBI Taxonomy" id="1544"/>
    <lineage>
        <taxon>Bacteria</taxon>
        <taxon>Bacillati</taxon>
        <taxon>Bacillota</taxon>
        <taxon>Clostridia</taxon>
        <taxon>Lachnospirales</taxon>
        <taxon>Lachnospiraceae</taxon>
        <taxon>Faecalicatena</taxon>
    </lineage>
</organism>
<evidence type="ECO:0000256" key="1">
    <source>
        <dbReference type="ARBA" id="ARBA00001947"/>
    </source>
</evidence>
<proteinExistence type="inferred from homology"/>
<evidence type="ECO:0000256" key="4">
    <source>
        <dbReference type="ARBA" id="ARBA00022723"/>
    </source>
</evidence>
<evidence type="ECO:0000256" key="3">
    <source>
        <dbReference type="ARBA" id="ARBA00012784"/>
    </source>
</evidence>
<dbReference type="AlphaFoldDB" id="A0A2Y9BN25"/>
<dbReference type="GO" id="GO:0043103">
    <property type="term" value="P:hypoxanthine salvage"/>
    <property type="evidence" value="ECO:0007669"/>
    <property type="project" value="TreeGrafter"/>
</dbReference>
<protein>
    <recommendedName>
        <fullName evidence="3">adenosine deaminase</fullName>
        <ecNumber evidence="3">3.5.4.4</ecNumber>
    </recommendedName>
</protein>
<dbReference type="GO" id="GO:0005829">
    <property type="term" value="C:cytosol"/>
    <property type="evidence" value="ECO:0007669"/>
    <property type="project" value="TreeGrafter"/>
</dbReference>
<dbReference type="InterPro" id="IPR001365">
    <property type="entry name" value="A_deaminase_dom"/>
</dbReference>
<feature type="domain" description="Adenosine deaminase" evidence="7">
    <location>
        <begin position="7"/>
        <end position="330"/>
    </location>
</feature>
<evidence type="ECO:0000256" key="2">
    <source>
        <dbReference type="ARBA" id="ARBA00006676"/>
    </source>
</evidence>
<dbReference type="RefSeq" id="WP_109733647.1">
    <property type="nucleotide sequence ID" value="NZ_BAAACK010000021.1"/>
</dbReference>
<comment type="caution">
    <text evidence="8">The sequence shown here is derived from an EMBL/GenBank/DDBJ whole genome shotgun (WGS) entry which is preliminary data.</text>
</comment>
<dbReference type="EMBL" id="QGDL01000020">
    <property type="protein sequence ID" value="PWJ21443.1"/>
    <property type="molecule type" value="Genomic_DNA"/>
</dbReference>
<dbReference type="GO" id="GO:0004000">
    <property type="term" value="F:adenosine deaminase activity"/>
    <property type="evidence" value="ECO:0007669"/>
    <property type="project" value="TreeGrafter"/>
</dbReference>